<feature type="transmembrane region" description="Helical" evidence="7">
    <location>
        <begin position="138"/>
        <end position="159"/>
    </location>
</feature>
<dbReference type="CDD" id="cd13132">
    <property type="entry name" value="MATE_eukaryotic"/>
    <property type="match status" value="1"/>
</dbReference>
<comment type="caution">
    <text evidence="8">The sequence shown here is derived from an EMBL/GenBank/DDBJ whole genome shotgun (WGS) entry which is preliminary data.</text>
</comment>
<name>A0A9P8PL65_WICPI</name>
<feature type="region of interest" description="Disordered" evidence="6">
    <location>
        <begin position="1"/>
        <end position="86"/>
    </location>
</feature>
<proteinExistence type="inferred from homology"/>
<comment type="similarity">
    <text evidence="2">Belongs to the multi antimicrobial extrusion (MATE) (TC 2.A.66.1) family.</text>
</comment>
<feature type="transmembrane region" description="Helical" evidence="7">
    <location>
        <begin position="111"/>
        <end position="132"/>
    </location>
</feature>
<evidence type="ECO:0000256" key="4">
    <source>
        <dbReference type="ARBA" id="ARBA00022989"/>
    </source>
</evidence>
<dbReference type="AlphaFoldDB" id="A0A9P8PL65"/>
<feature type="compositionally biased region" description="Polar residues" evidence="6">
    <location>
        <begin position="1"/>
        <end position="35"/>
    </location>
</feature>
<organism evidence="8 9">
    <name type="scientific">Wickerhamomyces pijperi</name>
    <name type="common">Yeast</name>
    <name type="synonym">Pichia pijperi</name>
    <dbReference type="NCBI Taxonomy" id="599730"/>
    <lineage>
        <taxon>Eukaryota</taxon>
        <taxon>Fungi</taxon>
        <taxon>Dikarya</taxon>
        <taxon>Ascomycota</taxon>
        <taxon>Saccharomycotina</taxon>
        <taxon>Saccharomycetes</taxon>
        <taxon>Phaffomycetales</taxon>
        <taxon>Wickerhamomycetaceae</taxon>
        <taxon>Wickerhamomyces</taxon>
    </lineage>
</organism>
<dbReference type="Proteomes" id="UP000774326">
    <property type="component" value="Unassembled WGS sequence"/>
</dbReference>
<accession>A0A9P8PL65</accession>
<dbReference type="InterPro" id="IPR002528">
    <property type="entry name" value="MATE_fam"/>
</dbReference>
<protein>
    <recommendedName>
        <fullName evidence="10">MATE efflux family protein</fullName>
    </recommendedName>
</protein>
<feature type="transmembrane region" description="Helical" evidence="7">
    <location>
        <begin position="500"/>
        <end position="521"/>
    </location>
</feature>
<keyword evidence="4 7" id="KW-1133">Transmembrane helix</keyword>
<feature type="transmembrane region" description="Helical" evidence="7">
    <location>
        <begin position="180"/>
        <end position="202"/>
    </location>
</feature>
<dbReference type="EMBL" id="JAEUBG010005651">
    <property type="protein sequence ID" value="KAH3673434.1"/>
    <property type="molecule type" value="Genomic_DNA"/>
</dbReference>
<evidence type="ECO:0008006" key="10">
    <source>
        <dbReference type="Google" id="ProtNLM"/>
    </source>
</evidence>
<feature type="compositionally biased region" description="Basic and acidic residues" evidence="6">
    <location>
        <begin position="51"/>
        <end position="66"/>
    </location>
</feature>
<feature type="transmembrane region" description="Helical" evidence="7">
    <location>
        <begin position="401"/>
        <end position="421"/>
    </location>
</feature>
<keyword evidence="9" id="KW-1185">Reference proteome</keyword>
<comment type="subcellular location">
    <subcellularLocation>
        <location evidence="1">Membrane</location>
        <topology evidence="1">Multi-pass membrane protein</topology>
    </subcellularLocation>
</comment>
<evidence type="ECO:0000256" key="2">
    <source>
        <dbReference type="ARBA" id="ARBA00010199"/>
    </source>
</evidence>
<gene>
    <name evidence="8" type="ORF">WICPIJ_009822</name>
</gene>
<evidence type="ECO:0000256" key="3">
    <source>
        <dbReference type="ARBA" id="ARBA00022692"/>
    </source>
</evidence>
<feature type="transmembrane region" description="Helical" evidence="7">
    <location>
        <begin position="252"/>
        <end position="272"/>
    </location>
</feature>
<reference evidence="8" key="2">
    <citation type="submission" date="2021-01" db="EMBL/GenBank/DDBJ databases">
        <authorList>
            <person name="Schikora-Tamarit M.A."/>
        </authorList>
    </citation>
    <scope>NUCLEOTIDE SEQUENCE</scope>
    <source>
        <strain evidence="8">CBS2887</strain>
    </source>
</reference>
<evidence type="ECO:0000256" key="7">
    <source>
        <dbReference type="SAM" id="Phobius"/>
    </source>
</evidence>
<dbReference type="OrthoDB" id="2126698at2759"/>
<dbReference type="GO" id="GO:1990961">
    <property type="term" value="P:xenobiotic detoxification by transmembrane export across the plasma membrane"/>
    <property type="evidence" value="ECO:0007669"/>
    <property type="project" value="InterPro"/>
</dbReference>
<feature type="transmembrane region" description="Helical" evidence="7">
    <location>
        <begin position="474"/>
        <end position="494"/>
    </location>
</feature>
<feature type="transmembrane region" description="Helical" evidence="7">
    <location>
        <begin position="367"/>
        <end position="389"/>
    </location>
</feature>
<keyword evidence="3 7" id="KW-0812">Transmembrane</keyword>
<dbReference type="Pfam" id="PF01554">
    <property type="entry name" value="MatE"/>
    <property type="match status" value="2"/>
</dbReference>
<keyword evidence="5 7" id="KW-0472">Membrane</keyword>
<dbReference type="PANTHER" id="PTHR11206">
    <property type="entry name" value="MULTIDRUG RESISTANCE PROTEIN"/>
    <property type="match status" value="1"/>
</dbReference>
<feature type="transmembrane region" description="Helical" evidence="7">
    <location>
        <begin position="322"/>
        <end position="347"/>
    </location>
</feature>
<dbReference type="GO" id="GO:0015297">
    <property type="term" value="F:antiporter activity"/>
    <property type="evidence" value="ECO:0007669"/>
    <property type="project" value="InterPro"/>
</dbReference>
<evidence type="ECO:0000256" key="5">
    <source>
        <dbReference type="ARBA" id="ARBA00023136"/>
    </source>
</evidence>
<dbReference type="InterPro" id="IPR045069">
    <property type="entry name" value="MATE_euk"/>
</dbReference>
<evidence type="ECO:0000313" key="8">
    <source>
        <dbReference type="EMBL" id="KAH3673434.1"/>
    </source>
</evidence>
<evidence type="ECO:0000256" key="6">
    <source>
        <dbReference type="SAM" id="MobiDB-lite"/>
    </source>
</evidence>
<evidence type="ECO:0000313" key="9">
    <source>
        <dbReference type="Proteomes" id="UP000774326"/>
    </source>
</evidence>
<sequence>MSSDRTPLQQNEEQDLVSSNYASDTYTQSTNTNYGSIKATKSRTSLASRQYSDHEYDQDEESRYHSDGYSASIPYDDEDDEDHSINDSILDEPQLTYAVELFQILASSIPLSFTFFFEYLLAVNSLFLIGHLGSSELAAASLAVMTFNITGMAVFEGMATCLDTFCSQAYGAGKYHKVGVYFQRCTFMILAVSIPIMILWWFSKWFLKFIVPQEDLLELTQLYLRILCLGSPGLIAFETGKRFLQSQKIFHASTYVLFFCLPLNLILNYAFIQMWGYVGAPIAIVVTYWVMALLLLAYVKFVDGDKCWGGFSQRGLKHWDKLLKLALPGLIMIESEYLSFEILTVMASYFGTESLAAQSIISNIGSLVYQFPFAIASAIATRVAIYVGSGSIRSSKMSVRLSMFVALFTGLLSAGFIYFGRRPLALLFTSDEEVLQLAIKSMPILAINQLLDAFNIISAAILRSQGRQDVASIFNVISYYVVALPLAYVLAFVYDFEISGLWLGLGAGIACISAAEMVMVWQSKWKKIIREAREREEEDLEYFIDDQSTIASSAASSVIDFQY</sequence>
<feature type="transmembrane region" description="Helical" evidence="7">
    <location>
        <begin position="278"/>
        <end position="301"/>
    </location>
</feature>
<dbReference type="GO" id="GO:0042910">
    <property type="term" value="F:xenobiotic transmembrane transporter activity"/>
    <property type="evidence" value="ECO:0007669"/>
    <property type="project" value="InterPro"/>
</dbReference>
<dbReference type="GO" id="GO:0016020">
    <property type="term" value="C:membrane"/>
    <property type="evidence" value="ECO:0007669"/>
    <property type="project" value="UniProtKB-SubCell"/>
</dbReference>
<evidence type="ECO:0000256" key="1">
    <source>
        <dbReference type="ARBA" id="ARBA00004141"/>
    </source>
</evidence>
<dbReference type="NCBIfam" id="TIGR00797">
    <property type="entry name" value="matE"/>
    <property type="match status" value="1"/>
</dbReference>
<reference evidence="8" key="1">
    <citation type="journal article" date="2021" name="Open Biol.">
        <title>Shared evolutionary footprints suggest mitochondrial oxidative damage underlies multiple complex I losses in fungi.</title>
        <authorList>
            <person name="Schikora-Tamarit M.A."/>
            <person name="Marcet-Houben M."/>
            <person name="Nosek J."/>
            <person name="Gabaldon T."/>
        </authorList>
    </citation>
    <scope>NUCLEOTIDE SEQUENCE</scope>
    <source>
        <strain evidence="8">CBS2887</strain>
    </source>
</reference>